<name>A0A1G6U709_9SPHI</name>
<evidence type="ECO:0000313" key="2">
    <source>
        <dbReference type="Proteomes" id="UP000199072"/>
    </source>
</evidence>
<dbReference type="EMBL" id="FNAI01000001">
    <property type="protein sequence ID" value="SDD37170.1"/>
    <property type="molecule type" value="Genomic_DNA"/>
</dbReference>
<proteinExistence type="predicted"/>
<dbReference type="OrthoDB" id="799242at2"/>
<accession>A0A1G6U709</accession>
<keyword evidence="2" id="KW-1185">Reference proteome</keyword>
<reference evidence="1 2" key="1">
    <citation type="submission" date="2016-10" db="EMBL/GenBank/DDBJ databases">
        <authorList>
            <person name="de Groot N.N."/>
        </authorList>
    </citation>
    <scope>NUCLEOTIDE SEQUENCE [LARGE SCALE GENOMIC DNA]</scope>
    <source>
        <strain evidence="1 2">47C3B</strain>
    </source>
</reference>
<dbReference type="AlphaFoldDB" id="A0A1G6U709"/>
<protein>
    <submittedName>
        <fullName evidence="1">Uncharacterized protein</fullName>
    </submittedName>
</protein>
<gene>
    <name evidence="1" type="ORF">SAMN05216464_101555</name>
</gene>
<sequence>MESKLFSYKVEGIVLEPANDILKVSEPFDRKELLNKIKEVFKDQDFKVEEQSLDYKIIDGQLYIQGLVVKQQELRSIGFMTSK</sequence>
<organism evidence="1 2">
    <name type="scientific">Mucilaginibacter pineti</name>
    <dbReference type="NCBI Taxonomy" id="1391627"/>
    <lineage>
        <taxon>Bacteria</taxon>
        <taxon>Pseudomonadati</taxon>
        <taxon>Bacteroidota</taxon>
        <taxon>Sphingobacteriia</taxon>
        <taxon>Sphingobacteriales</taxon>
        <taxon>Sphingobacteriaceae</taxon>
        <taxon>Mucilaginibacter</taxon>
    </lineage>
</organism>
<dbReference type="RefSeq" id="WP_091143862.1">
    <property type="nucleotide sequence ID" value="NZ_FNAI01000001.1"/>
</dbReference>
<evidence type="ECO:0000313" key="1">
    <source>
        <dbReference type="EMBL" id="SDD37170.1"/>
    </source>
</evidence>
<dbReference type="Proteomes" id="UP000199072">
    <property type="component" value="Unassembled WGS sequence"/>
</dbReference>